<dbReference type="AlphaFoldDB" id="A0A9P5UGE4"/>
<dbReference type="OrthoDB" id="3210574at2759"/>
<reference evidence="2" key="1">
    <citation type="submission" date="2020-11" db="EMBL/GenBank/DDBJ databases">
        <authorList>
            <consortium name="DOE Joint Genome Institute"/>
            <person name="Ahrendt S."/>
            <person name="Riley R."/>
            <person name="Andreopoulos W."/>
            <person name="Labutti K."/>
            <person name="Pangilinan J."/>
            <person name="Ruiz-Duenas F.J."/>
            <person name="Barrasa J.M."/>
            <person name="Sanchez-Garcia M."/>
            <person name="Camarero S."/>
            <person name="Miyauchi S."/>
            <person name="Serrano A."/>
            <person name="Linde D."/>
            <person name="Babiker R."/>
            <person name="Drula E."/>
            <person name="Ayuso-Fernandez I."/>
            <person name="Pacheco R."/>
            <person name="Padilla G."/>
            <person name="Ferreira P."/>
            <person name="Barriuso J."/>
            <person name="Kellner H."/>
            <person name="Castanera R."/>
            <person name="Alfaro M."/>
            <person name="Ramirez L."/>
            <person name="Pisabarro A.G."/>
            <person name="Kuo A."/>
            <person name="Tritt A."/>
            <person name="Lipzen A."/>
            <person name="He G."/>
            <person name="Yan M."/>
            <person name="Ng V."/>
            <person name="Cullen D."/>
            <person name="Martin F."/>
            <person name="Rosso M.-N."/>
            <person name="Henrissat B."/>
            <person name="Hibbett D."/>
            <person name="Martinez A.T."/>
            <person name="Grigoriev I.V."/>
        </authorList>
    </citation>
    <scope>NUCLEOTIDE SEQUENCE</scope>
    <source>
        <strain evidence="2">AH 40177</strain>
    </source>
</reference>
<protein>
    <recommendedName>
        <fullName evidence="4">CsbD-like domain-containing protein</fullName>
    </recommendedName>
</protein>
<proteinExistence type="predicted"/>
<organism evidence="2 3">
    <name type="scientific">Rhodocollybia butyracea</name>
    <dbReference type="NCBI Taxonomy" id="206335"/>
    <lineage>
        <taxon>Eukaryota</taxon>
        <taxon>Fungi</taxon>
        <taxon>Dikarya</taxon>
        <taxon>Basidiomycota</taxon>
        <taxon>Agaricomycotina</taxon>
        <taxon>Agaricomycetes</taxon>
        <taxon>Agaricomycetidae</taxon>
        <taxon>Agaricales</taxon>
        <taxon>Marasmiineae</taxon>
        <taxon>Omphalotaceae</taxon>
        <taxon>Rhodocollybia</taxon>
    </lineage>
</organism>
<evidence type="ECO:0000313" key="3">
    <source>
        <dbReference type="Proteomes" id="UP000772434"/>
    </source>
</evidence>
<dbReference type="EMBL" id="JADNRY010000001">
    <property type="protein sequence ID" value="KAF9078302.1"/>
    <property type="molecule type" value="Genomic_DNA"/>
</dbReference>
<feature type="region of interest" description="Disordered" evidence="1">
    <location>
        <begin position="1"/>
        <end position="21"/>
    </location>
</feature>
<feature type="compositionally biased region" description="Basic and acidic residues" evidence="1">
    <location>
        <begin position="46"/>
        <end position="57"/>
    </location>
</feature>
<evidence type="ECO:0008006" key="4">
    <source>
        <dbReference type="Google" id="ProtNLM"/>
    </source>
</evidence>
<gene>
    <name evidence="2" type="ORF">BDP27DRAFT_1309371</name>
</gene>
<comment type="caution">
    <text evidence="2">The sequence shown here is derived from an EMBL/GenBank/DDBJ whole genome shotgun (WGS) entry which is preliminary data.</text>
</comment>
<feature type="region of interest" description="Disordered" evidence="1">
    <location>
        <begin position="36"/>
        <end position="71"/>
    </location>
</feature>
<dbReference type="Proteomes" id="UP000772434">
    <property type="component" value="Unassembled WGS sequence"/>
</dbReference>
<evidence type="ECO:0000313" key="2">
    <source>
        <dbReference type="EMBL" id="KAF9078302.1"/>
    </source>
</evidence>
<sequence length="71" mass="7356">MDVQPTSAGGVAVRGNADLPEGKASMMDKIVGKTQKVVGKATNKPQMHEKGELRETGGKAAAQGEARALHD</sequence>
<name>A0A9P5UGE4_9AGAR</name>
<evidence type="ECO:0000256" key="1">
    <source>
        <dbReference type="SAM" id="MobiDB-lite"/>
    </source>
</evidence>
<keyword evidence="3" id="KW-1185">Reference proteome</keyword>
<accession>A0A9P5UGE4</accession>